<dbReference type="InterPro" id="IPR036846">
    <property type="entry name" value="GM2-AP_sf"/>
</dbReference>
<keyword evidence="1 2" id="KW-0732">Signal</keyword>
<keyword evidence="4" id="KW-1185">Reference proteome</keyword>
<organism evidence="3 4">
    <name type="scientific">Aphis craccivora</name>
    <name type="common">Cowpea aphid</name>
    <dbReference type="NCBI Taxonomy" id="307492"/>
    <lineage>
        <taxon>Eukaryota</taxon>
        <taxon>Metazoa</taxon>
        <taxon>Ecdysozoa</taxon>
        <taxon>Arthropoda</taxon>
        <taxon>Hexapoda</taxon>
        <taxon>Insecta</taxon>
        <taxon>Pterygota</taxon>
        <taxon>Neoptera</taxon>
        <taxon>Paraneoptera</taxon>
        <taxon>Hemiptera</taxon>
        <taxon>Sternorrhyncha</taxon>
        <taxon>Aphidomorpha</taxon>
        <taxon>Aphidoidea</taxon>
        <taxon>Aphididae</taxon>
        <taxon>Aphidini</taxon>
        <taxon>Aphis</taxon>
        <taxon>Aphis</taxon>
    </lineage>
</organism>
<dbReference type="AlphaFoldDB" id="A0A6G0ZJ25"/>
<proteinExistence type="predicted"/>
<evidence type="ECO:0000313" key="3">
    <source>
        <dbReference type="EMBL" id="KAF0770817.1"/>
    </source>
</evidence>
<dbReference type="OrthoDB" id="6611940at2759"/>
<reference evidence="3 4" key="1">
    <citation type="submission" date="2019-08" db="EMBL/GenBank/DDBJ databases">
        <title>Whole genome of Aphis craccivora.</title>
        <authorList>
            <person name="Voronova N.V."/>
            <person name="Shulinski R.S."/>
            <person name="Bandarenka Y.V."/>
            <person name="Zhorov D.G."/>
            <person name="Warner D."/>
        </authorList>
    </citation>
    <scope>NUCLEOTIDE SEQUENCE [LARGE SCALE GENOMIC DNA]</scope>
    <source>
        <strain evidence="3">180601</strain>
        <tissue evidence="3">Whole Body</tissue>
    </source>
</reference>
<accession>A0A6G0ZJ25</accession>
<feature type="signal peptide" evidence="2">
    <location>
        <begin position="1"/>
        <end position="15"/>
    </location>
</feature>
<protein>
    <submittedName>
        <fullName evidence="3">ML domain-containing protein</fullName>
    </submittedName>
</protein>
<comment type="caution">
    <text evidence="3">The sequence shown here is derived from an EMBL/GenBank/DDBJ whole genome shotgun (WGS) entry which is preliminary data.</text>
</comment>
<evidence type="ECO:0000313" key="4">
    <source>
        <dbReference type="Proteomes" id="UP000478052"/>
    </source>
</evidence>
<evidence type="ECO:0000256" key="1">
    <source>
        <dbReference type="ARBA" id="ARBA00022729"/>
    </source>
</evidence>
<dbReference type="Gene3D" id="2.70.220.10">
    <property type="entry name" value="Ganglioside GM2 activator"/>
    <property type="match status" value="1"/>
</dbReference>
<sequence>MKAFLFIAFLSLSNSKNNFMPNLPVGEYRIVFDKIYSCESTNLIQMNLYFSKDTLNKSEIKGNITLLLPLDDTLTLDINAASWSSIGGWKPNAMVYTTKNACSNFKNLLGNVWNTLSKSFNFPHNRCPIPVGNFITTGLDKKKLEELNILKMYFYGKYKFTFNVEIK</sequence>
<dbReference type="Proteomes" id="UP000478052">
    <property type="component" value="Unassembled WGS sequence"/>
</dbReference>
<dbReference type="EMBL" id="VUJU01000383">
    <property type="protein sequence ID" value="KAF0770817.1"/>
    <property type="molecule type" value="Genomic_DNA"/>
</dbReference>
<gene>
    <name evidence="3" type="ORF">FWK35_00002274</name>
</gene>
<feature type="chain" id="PRO_5026315388" evidence="2">
    <location>
        <begin position="16"/>
        <end position="167"/>
    </location>
</feature>
<name>A0A6G0ZJ25_APHCR</name>
<evidence type="ECO:0000256" key="2">
    <source>
        <dbReference type="SAM" id="SignalP"/>
    </source>
</evidence>